<keyword evidence="8" id="KW-0547">Nucleotide-binding</keyword>
<comment type="subcellular location">
    <subcellularLocation>
        <location evidence="2">Mitochondrion</location>
    </subcellularLocation>
</comment>
<keyword evidence="9" id="KW-0067">ATP-binding</keyword>
<dbReference type="Pfam" id="PF20258">
    <property type="entry name" value="tRNA_Me_trans_C"/>
    <property type="match status" value="1"/>
</dbReference>
<keyword evidence="11" id="KW-1015">Disulfide bond</keyword>
<evidence type="ECO:0000256" key="7">
    <source>
        <dbReference type="ARBA" id="ARBA00022694"/>
    </source>
</evidence>
<evidence type="ECO:0000313" key="16">
    <source>
        <dbReference type="Proteomes" id="UP000708208"/>
    </source>
</evidence>
<keyword evidence="5" id="KW-0820">tRNA-binding</keyword>
<dbReference type="InterPro" id="IPR046884">
    <property type="entry name" value="MnmA-like_central"/>
</dbReference>
<feature type="domain" description="tRNA-specific 2-thiouridylase MnmA-like central" evidence="14">
    <location>
        <begin position="220"/>
        <end position="282"/>
    </location>
</feature>
<reference evidence="15" key="1">
    <citation type="submission" date="2021-06" db="EMBL/GenBank/DDBJ databases">
        <authorList>
            <person name="Hodson N. C."/>
            <person name="Mongue J. A."/>
            <person name="Jaron S. K."/>
        </authorList>
    </citation>
    <scope>NUCLEOTIDE SEQUENCE</scope>
</reference>
<evidence type="ECO:0000256" key="9">
    <source>
        <dbReference type="ARBA" id="ARBA00022840"/>
    </source>
</evidence>
<evidence type="ECO:0000256" key="5">
    <source>
        <dbReference type="ARBA" id="ARBA00022555"/>
    </source>
</evidence>
<evidence type="ECO:0000256" key="10">
    <source>
        <dbReference type="ARBA" id="ARBA00022884"/>
    </source>
</evidence>
<dbReference type="Pfam" id="PF20259">
    <property type="entry name" value="tRNA_Me_trans_M"/>
    <property type="match status" value="1"/>
</dbReference>
<dbReference type="AlphaFoldDB" id="A0A8J2KKR8"/>
<comment type="catalytic activity">
    <reaction evidence="12">
        <text>5-taurinomethyluridine(34) in tRNA + S-sulfanyl-L-cysteinyl-[protein] + AH2 + ATP = 5-taurinomethyl-2-thiouridine(34) in tRNA + L-cysteinyl-[protein] + A + AMP + diphosphate + H(+)</text>
        <dbReference type="Rhea" id="RHEA:47040"/>
        <dbReference type="Rhea" id="RHEA-COMP:10131"/>
        <dbReference type="Rhea" id="RHEA-COMP:11726"/>
        <dbReference type="Rhea" id="RHEA-COMP:11732"/>
        <dbReference type="Rhea" id="RHEA-COMP:11733"/>
        <dbReference type="ChEBI" id="CHEBI:13193"/>
        <dbReference type="ChEBI" id="CHEBI:15378"/>
        <dbReference type="ChEBI" id="CHEBI:17499"/>
        <dbReference type="ChEBI" id="CHEBI:29950"/>
        <dbReference type="ChEBI" id="CHEBI:30616"/>
        <dbReference type="ChEBI" id="CHEBI:33019"/>
        <dbReference type="ChEBI" id="CHEBI:61963"/>
        <dbReference type="ChEBI" id="CHEBI:87171"/>
        <dbReference type="ChEBI" id="CHEBI:87172"/>
        <dbReference type="ChEBI" id="CHEBI:456215"/>
        <dbReference type="EC" id="2.8.1.14"/>
    </reaction>
</comment>
<dbReference type="GO" id="GO:0061708">
    <property type="term" value="F:tRNA-5-taurinomethyluridine 2-sulfurtransferase"/>
    <property type="evidence" value="ECO:0007669"/>
    <property type="project" value="UniProtKB-EC"/>
</dbReference>
<dbReference type="FunFam" id="3.40.50.620:FF:000104">
    <property type="entry name" value="Mitochondrial tRNA-specific 2-thiouridylase 1"/>
    <property type="match status" value="1"/>
</dbReference>
<keyword evidence="6" id="KW-0808">Transferase</keyword>
<dbReference type="PANTHER" id="PTHR11933">
    <property type="entry name" value="TRNA 5-METHYLAMINOMETHYL-2-THIOURIDYLATE -METHYLTRANSFERASE"/>
    <property type="match status" value="1"/>
</dbReference>
<evidence type="ECO:0000259" key="13">
    <source>
        <dbReference type="Pfam" id="PF20258"/>
    </source>
</evidence>
<gene>
    <name evidence="15" type="ORF">AFUS01_LOCUS25534</name>
</gene>
<dbReference type="InterPro" id="IPR004506">
    <property type="entry name" value="MnmA-like"/>
</dbReference>
<dbReference type="GO" id="GO:0005739">
    <property type="term" value="C:mitochondrion"/>
    <property type="evidence" value="ECO:0007669"/>
    <property type="project" value="UniProtKB-SubCell"/>
</dbReference>
<keyword evidence="16" id="KW-1185">Reference proteome</keyword>
<evidence type="ECO:0000256" key="1">
    <source>
        <dbReference type="ARBA" id="ARBA00003986"/>
    </source>
</evidence>
<dbReference type="NCBIfam" id="TIGR00420">
    <property type="entry name" value="trmU"/>
    <property type="match status" value="1"/>
</dbReference>
<feature type="domain" description="tRNA-specific 2-thiouridylase MnmA-like C-terminal" evidence="13">
    <location>
        <begin position="294"/>
        <end position="358"/>
    </location>
</feature>
<dbReference type="NCBIfam" id="NF001138">
    <property type="entry name" value="PRK00143.1"/>
    <property type="match status" value="1"/>
</dbReference>
<comment type="function">
    <text evidence="1">Catalyzes the 2-thiolation of uridine at the wobble position (U34) of mitochondrial tRNA(Lys), tRNA(Glu) and tRNA(Gln). Required for the formation of 5-taurinomethyl-2-thiouridine (tm5s2U) of mitochondrial tRNA(Lys), tRNA(Glu), and tRNA(Gln) at the wobble position. ATP is required to activate the C2 atom of the wobble base.</text>
</comment>
<evidence type="ECO:0000256" key="6">
    <source>
        <dbReference type="ARBA" id="ARBA00022679"/>
    </source>
</evidence>
<dbReference type="OrthoDB" id="3685at2759"/>
<keyword evidence="10" id="KW-0694">RNA-binding</keyword>
<dbReference type="GO" id="GO:0005524">
    <property type="term" value="F:ATP binding"/>
    <property type="evidence" value="ECO:0007669"/>
    <property type="project" value="UniProtKB-KW"/>
</dbReference>
<evidence type="ECO:0000256" key="8">
    <source>
        <dbReference type="ARBA" id="ARBA00022741"/>
    </source>
</evidence>
<keyword evidence="7" id="KW-0819">tRNA processing</keyword>
<evidence type="ECO:0000256" key="12">
    <source>
        <dbReference type="ARBA" id="ARBA00049564"/>
    </source>
</evidence>
<dbReference type="PANTHER" id="PTHR11933:SF5">
    <property type="entry name" value="MITOCHONDRIAL TRNA-SPECIFIC 2-THIOURIDYLASE 1"/>
    <property type="match status" value="1"/>
</dbReference>
<dbReference type="EC" id="2.8.1.14" evidence="4"/>
<evidence type="ECO:0000256" key="2">
    <source>
        <dbReference type="ARBA" id="ARBA00004173"/>
    </source>
</evidence>
<dbReference type="CDD" id="cd01998">
    <property type="entry name" value="MnmA_TRMU-like"/>
    <property type="match status" value="1"/>
</dbReference>
<dbReference type="Proteomes" id="UP000708208">
    <property type="component" value="Unassembled WGS sequence"/>
</dbReference>
<comment type="caution">
    <text evidence="15">The sequence shown here is derived from an EMBL/GenBank/DDBJ whole genome shotgun (WGS) entry which is preliminary data.</text>
</comment>
<dbReference type="EMBL" id="CAJVCH010330309">
    <property type="protein sequence ID" value="CAG7786999.1"/>
    <property type="molecule type" value="Genomic_DNA"/>
</dbReference>
<dbReference type="GO" id="GO:0002143">
    <property type="term" value="P:tRNA wobble position uridine thiolation"/>
    <property type="evidence" value="ECO:0007669"/>
    <property type="project" value="TreeGrafter"/>
</dbReference>
<comment type="similarity">
    <text evidence="3">Belongs to the MnmA/TRMU family.</text>
</comment>
<dbReference type="GO" id="GO:0000049">
    <property type="term" value="F:tRNA binding"/>
    <property type="evidence" value="ECO:0007669"/>
    <property type="project" value="UniProtKB-KW"/>
</dbReference>
<evidence type="ECO:0000259" key="14">
    <source>
        <dbReference type="Pfam" id="PF20259"/>
    </source>
</evidence>
<name>A0A8J2KKR8_9HEXA</name>
<evidence type="ECO:0000256" key="3">
    <source>
        <dbReference type="ARBA" id="ARBA00006191"/>
    </source>
</evidence>
<evidence type="ECO:0000313" key="15">
    <source>
        <dbReference type="EMBL" id="CAG7786999.1"/>
    </source>
</evidence>
<accession>A0A8J2KKR8</accession>
<proteinExistence type="inferred from homology"/>
<dbReference type="Pfam" id="PF03054">
    <property type="entry name" value="tRNA_Me_trans"/>
    <property type="match status" value="1"/>
</dbReference>
<dbReference type="InterPro" id="IPR046885">
    <property type="entry name" value="MnmA-like_C"/>
</dbReference>
<evidence type="ECO:0000256" key="11">
    <source>
        <dbReference type="ARBA" id="ARBA00023157"/>
    </source>
</evidence>
<organism evidence="15 16">
    <name type="scientific">Allacma fusca</name>
    <dbReference type="NCBI Taxonomy" id="39272"/>
    <lineage>
        <taxon>Eukaryota</taxon>
        <taxon>Metazoa</taxon>
        <taxon>Ecdysozoa</taxon>
        <taxon>Arthropoda</taxon>
        <taxon>Hexapoda</taxon>
        <taxon>Collembola</taxon>
        <taxon>Symphypleona</taxon>
        <taxon>Sminthuridae</taxon>
        <taxon>Allacma</taxon>
    </lineage>
</organism>
<evidence type="ECO:0000256" key="4">
    <source>
        <dbReference type="ARBA" id="ARBA00011953"/>
    </source>
</evidence>
<sequence length="408" mass="45999">MSLINSSIRRVACAISGGVDSAVAALLLQRKGFDVIGVFMKNWDAQDEMGTCLSSWDDFEDAQAICESLGIELVQVSFVKEYWNDVFSSLLEDYENGMTPNPDIFCNRFIKFGALYSHAMEKIGVEAIATGHYARTSFGTFLENYRSDKNVDLLRAVDPIKDQTLFLSQVHQEALRRTMFPLGNLYKHQVRKIALENNMLKVSKKPDSTGICFIGKRNFKDFISEYIPNHRGPFVDVDTGDTVAYHNGVHHYTVGERCRISRQKTKYFVVRRDPSTQAILVASSVDHPSIYTDCVFTKVPHWISDPPRLSSSHPFYCLFRFQHSDRSIPCQIFEGCDGLRILLGAPMRAITPGQVAVVSIHFDFRLVVTTSSGKRACCQPFINSLYFWCGQHGLRALVTPHALGNLVQ</sequence>
<protein>
    <recommendedName>
        <fullName evidence="4">tRNA-5-taurinomethyluridine 2-sulfurtransferase</fullName>
        <ecNumber evidence="4">2.8.1.14</ecNumber>
    </recommendedName>
</protein>